<reference evidence="1" key="1">
    <citation type="submission" date="2018-04" db="EMBL/GenBank/DDBJ databases">
        <title>Whole genome sequencing of Hypsizygus marmoreus.</title>
        <authorList>
            <person name="Choi I.-G."/>
            <person name="Min B."/>
            <person name="Kim J.-G."/>
            <person name="Kim S."/>
            <person name="Oh Y.-L."/>
            <person name="Kong W.-S."/>
            <person name="Park H."/>
            <person name="Jeong J."/>
            <person name="Song E.-S."/>
        </authorList>
    </citation>
    <scope>NUCLEOTIDE SEQUENCE [LARGE SCALE GENOMIC DNA]</scope>
    <source>
        <strain evidence="1">51987-8</strain>
    </source>
</reference>
<dbReference type="AlphaFoldDB" id="A0A369K8C4"/>
<protein>
    <submittedName>
        <fullName evidence="1">Uncharacterized protein</fullName>
    </submittedName>
</protein>
<organism evidence="1 2">
    <name type="scientific">Hypsizygus marmoreus</name>
    <name type="common">White beech mushroom</name>
    <name type="synonym">Agaricus marmoreus</name>
    <dbReference type="NCBI Taxonomy" id="39966"/>
    <lineage>
        <taxon>Eukaryota</taxon>
        <taxon>Fungi</taxon>
        <taxon>Dikarya</taxon>
        <taxon>Basidiomycota</taxon>
        <taxon>Agaricomycotina</taxon>
        <taxon>Agaricomycetes</taxon>
        <taxon>Agaricomycetidae</taxon>
        <taxon>Agaricales</taxon>
        <taxon>Tricholomatineae</taxon>
        <taxon>Lyophyllaceae</taxon>
        <taxon>Hypsizygus</taxon>
    </lineage>
</organism>
<evidence type="ECO:0000313" key="2">
    <source>
        <dbReference type="Proteomes" id="UP000076154"/>
    </source>
</evidence>
<dbReference type="EMBL" id="LUEZ02000009">
    <property type="protein sequence ID" value="RDB29822.1"/>
    <property type="molecule type" value="Genomic_DNA"/>
</dbReference>
<evidence type="ECO:0000313" key="1">
    <source>
        <dbReference type="EMBL" id="RDB29822.1"/>
    </source>
</evidence>
<comment type="caution">
    <text evidence="1">The sequence shown here is derived from an EMBL/GenBank/DDBJ whole genome shotgun (WGS) entry which is preliminary data.</text>
</comment>
<proteinExistence type="predicted"/>
<sequence length="65" mass="7518">MQVHKRFTLPGPLLYRRLARNPLTRQWCGSHPPRVHPRGPQRKFSAIFQIGSSSQRAIHTFGQRG</sequence>
<dbReference type="InParanoid" id="A0A369K8C4"/>
<name>A0A369K8C4_HYPMA</name>
<accession>A0A369K8C4</accession>
<gene>
    <name evidence="1" type="ORF">Hypma_013893</name>
</gene>
<dbReference type="Proteomes" id="UP000076154">
    <property type="component" value="Unassembled WGS sequence"/>
</dbReference>
<keyword evidence="2" id="KW-1185">Reference proteome</keyword>